<protein>
    <recommendedName>
        <fullName evidence="3">PE-PGRS family protein</fullName>
    </recommendedName>
</protein>
<accession>A0ABM6B2H2</accession>
<keyword evidence="2" id="KW-1185">Reference proteome</keyword>
<name>A0ABM6B2H2_STRAM</name>
<sequence>MRTVNPDDLDHLAKLLDGRGGLADKLDEAFTRASSLGVSDKLAPLKPMRAWVAETPTDLRRRAQLVRADELFERGPRETYSEWLARIEAHYLAKVPGLEKISEKDIATFLNDVGDAVSMVKIGGVTLASGTGMTNVLLKNSWYNGWLRSAIQSDWWGRGGTLRGLAGQRLARLPAGELRSLAAPGSWLPGQLGNAFTRSSAYRSVSRVPFTATMRSTALGHAWDAFRRLPIVRSPLATRGINALVGSDALAMRYGGLTHSGAFATRAGNANLLRVARTAAHFQKLSNARPSVIAAGKTASPLLKGLTTAGKTAGVLRVAGIGTSALSTGLSAANVAAQGNPADAFKRKGAGYVADVAEVGFNASLTAAMVAPTPLTIGLTVGTGLVYGGAKVVEHWPEIKAGAGKAADWAGHKLTKAGEGIADGAKSIAKAANPMSWF</sequence>
<organism evidence="1 2">
    <name type="scientific">Streptomyces ambofaciens</name>
    <dbReference type="NCBI Taxonomy" id="1889"/>
    <lineage>
        <taxon>Bacteria</taxon>
        <taxon>Bacillati</taxon>
        <taxon>Actinomycetota</taxon>
        <taxon>Actinomycetes</taxon>
        <taxon>Kitasatosporales</taxon>
        <taxon>Streptomycetaceae</taxon>
        <taxon>Streptomyces</taxon>
    </lineage>
</organism>
<gene>
    <name evidence="1" type="ORF">SAM40697_3912</name>
</gene>
<dbReference type="RefSeq" id="WP_063482773.1">
    <property type="nucleotide sequence ID" value="NZ_CP012949.1"/>
</dbReference>
<dbReference type="Proteomes" id="UP000076720">
    <property type="component" value="Chromosome"/>
</dbReference>
<dbReference type="EMBL" id="CP012949">
    <property type="protein sequence ID" value="ANB07870.1"/>
    <property type="molecule type" value="Genomic_DNA"/>
</dbReference>
<evidence type="ECO:0008006" key="3">
    <source>
        <dbReference type="Google" id="ProtNLM"/>
    </source>
</evidence>
<evidence type="ECO:0000313" key="2">
    <source>
        <dbReference type="Proteomes" id="UP000076720"/>
    </source>
</evidence>
<proteinExistence type="predicted"/>
<evidence type="ECO:0000313" key="1">
    <source>
        <dbReference type="EMBL" id="ANB07870.1"/>
    </source>
</evidence>
<reference evidence="1 2" key="2">
    <citation type="journal article" date="2016" name="Genome Announc.">
        <title>Complete Genome Sequence of Streptomyces ambofaciens DSM 40697, a Paradigm for Genome Plasticity Studies.</title>
        <authorList>
            <person name="Thibessard A."/>
            <person name="Leblond P."/>
        </authorList>
    </citation>
    <scope>NUCLEOTIDE SEQUENCE [LARGE SCALE GENOMIC DNA]</scope>
    <source>
        <strain evidence="1 2">DSM 40697</strain>
    </source>
</reference>
<reference evidence="2" key="1">
    <citation type="submission" date="2015-10" db="EMBL/GenBank/DDBJ databases">
        <title>Complete genome sequence of Streptomyces ambofaciens DSM 40697.</title>
        <authorList>
            <person name="Thibessard A."/>
            <person name="Leblond P."/>
        </authorList>
    </citation>
    <scope>NUCLEOTIDE SEQUENCE [LARGE SCALE GENOMIC DNA]</scope>
    <source>
        <strain evidence="2">DSM 40697</strain>
    </source>
</reference>